<dbReference type="Proteomes" id="UP000236379">
    <property type="component" value="Unassembled WGS sequence"/>
</dbReference>
<dbReference type="InterPro" id="IPR001296">
    <property type="entry name" value="Glyco_trans_1"/>
</dbReference>
<feature type="domain" description="Glycosyl transferase family 1" evidence="1">
    <location>
        <begin position="184"/>
        <end position="329"/>
    </location>
</feature>
<dbReference type="CDD" id="cd03811">
    <property type="entry name" value="GT4_GT28_WabH-like"/>
    <property type="match status" value="1"/>
</dbReference>
<reference evidence="3 4" key="1">
    <citation type="submission" date="2018-01" db="EMBL/GenBank/DDBJ databases">
        <title>Deinococcus koreensis sp. nov., a radiation-resistant bacterium isolated from river water.</title>
        <authorList>
            <person name="Choi A."/>
        </authorList>
    </citation>
    <scope>NUCLEOTIDE SEQUENCE [LARGE SCALE GENOMIC DNA]</scope>
    <source>
        <strain evidence="3 4">SJW1-2</strain>
    </source>
</reference>
<organism evidence="3 4">
    <name type="scientific">Deinococcus koreensis</name>
    <dbReference type="NCBI Taxonomy" id="2054903"/>
    <lineage>
        <taxon>Bacteria</taxon>
        <taxon>Thermotogati</taxon>
        <taxon>Deinococcota</taxon>
        <taxon>Deinococci</taxon>
        <taxon>Deinococcales</taxon>
        <taxon>Deinococcaceae</taxon>
        <taxon>Deinococcus</taxon>
    </lineage>
</organism>
<gene>
    <name evidence="3" type="ORF">CVO96_11210</name>
</gene>
<comment type="caution">
    <text evidence="3">The sequence shown here is derived from an EMBL/GenBank/DDBJ whole genome shotgun (WGS) entry which is preliminary data.</text>
</comment>
<accession>A0A2K3V2J7</accession>
<name>A0A2K3V2J7_9DEIO</name>
<protein>
    <submittedName>
        <fullName evidence="3">Glycosyl transferase</fullName>
    </submittedName>
</protein>
<dbReference type="PANTHER" id="PTHR12526">
    <property type="entry name" value="GLYCOSYLTRANSFERASE"/>
    <property type="match status" value="1"/>
</dbReference>
<sequence length="353" mass="38465">MPTLTPGGAERVMVNLARGFVERGHPVDFVLARAEGIYLDDLPPEVRVVDLGSAQTLRSLPGLIRYLRRERPHALLSALDHANIVALVARQLAWVPTRMVVTIHNTLSREIAQASGWRDRLTPTLVRRIYPLAGAVIAVSEGVADDFSRVTGRRRSQIEVVYNPVIAPDLEQMGAEAVDHPWFAPGQPPVILGVGRLIYQKDHATLIRAFAQLRRTRPARLAILGEGDERPALEKLIRELGLQDEVWLPGHLRNPYAYMARSAVFALSSRYEGLPTVLIEALALGTAVVSTDCPHGPAEILARARSGTLVPVGDVGALSQGILAALEAGGQPAADLRPFGMSYPAQRYLELLL</sequence>
<keyword evidence="4" id="KW-1185">Reference proteome</keyword>
<dbReference type="Pfam" id="PF13439">
    <property type="entry name" value="Glyco_transf_4"/>
    <property type="match status" value="1"/>
</dbReference>
<evidence type="ECO:0000259" key="1">
    <source>
        <dbReference type="Pfam" id="PF00534"/>
    </source>
</evidence>
<dbReference type="InterPro" id="IPR028098">
    <property type="entry name" value="Glyco_trans_4-like_N"/>
</dbReference>
<dbReference type="SUPFAM" id="SSF53756">
    <property type="entry name" value="UDP-Glycosyltransferase/glycogen phosphorylase"/>
    <property type="match status" value="1"/>
</dbReference>
<keyword evidence="3" id="KW-0808">Transferase</keyword>
<evidence type="ECO:0000259" key="2">
    <source>
        <dbReference type="Pfam" id="PF13439"/>
    </source>
</evidence>
<dbReference type="Pfam" id="PF00534">
    <property type="entry name" value="Glycos_transf_1"/>
    <property type="match status" value="1"/>
</dbReference>
<dbReference type="Gene3D" id="3.40.50.2000">
    <property type="entry name" value="Glycogen Phosphorylase B"/>
    <property type="match status" value="2"/>
</dbReference>
<feature type="domain" description="Glycosyltransferase subfamily 4-like N-terminal" evidence="2">
    <location>
        <begin position="6"/>
        <end position="165"/>
    </location>
</feature>
<evidence type="ECO:0000313" key="3">
    <source>
        <dbReference type="EMBL" id="PNY83002.1"/>
    </source>
</evidence>
<dbReference type="AlphaFoldDB" id="A0A2K3V2J7"/>
<dbReference type="OrthoDB" id="9762705at2"/>
<proteinExistence type="predicted"/>
<dbReference type="EMBL" id="PPPD01000001">
    <property type="protein sequence ID" value="PNY83002.1"/>
    <property type="molecule type" value="Genomic_DNA"/>
</dbReference>
<evidence type="ECO:0000313" key="4">
    <source>
        <dbReference type="Proteomes" id="UP000236379"/>
    </source>
</evidence>
<dbReference type="GO" id="GO:0016757">
    <property type="term" value="F:glycosyltransferase activity"/>
    <property type="evidence" value="ECO:0007669"/>
    <property type="project" value="InterPro"/>
</dbReference>